<dbReference type="AlphaFoldDB" id="A0A1L9SAJ8"/>
<dbReference type="Pfam" id="PF17168">
    <property type="entry name" value="DUF5127"/>
    <property type="match status" value="1"/>
</dbReference>
<dbReference type="InterPro" id="IPR033433">
    <property type="entry name" value="GtaA_N"/>
</dbReference>
<evidence type="ECO:0000259" key="2">
    <source>
        <dbReference type="Pfam" id="PF16335"/>
    </source>
</evidence>
<dbReference type="InterPro" id="IPR032514">
    <property type="entry name" value="GtaA_central"/>
</dbReference>
<dbReference type="RefSeq" id="XP_022578720.1">
    <property type="nucleotide sequence ID" value="XM_022727212.1"/>
</dbReference>
<dbReference type="Pfam" id="PF16335">
    <property type="entry name" value="GtaA_6_Hairpin"/>
    <property type="match status" value="1"/>
</dbReference>
<reference evidence="5" key="1">
    <citation type="journal article" date="2017" name="Genome Biol.">
        <title>Comparative genomics reveals high biological diversity and specific adaptations in the industrially and medically important fungal genus Aspergillus.</title>
        <authorList>
            <person name="de Vries R.P."/>
            <person name="Riley R."/>
            <person name="Wiebenga A."/>
            <person name="Aguilar-Osorio G."/>
            <person name="Amillis S."/>
            <person name="Uchima C.A."/>
            <person name="Anderluh G."/>
            <person name="Asadollahi M."/>
            <person name="Askin M."/>
            <person name="Barry K."/>
            <person name="Battaglia E."/>
            <person name="Bayram O."/>
            <person name="Benocci T."/>
            <person name="Braus-Stromeyer S.A."/>
            <person name="Caldana C."/>
            <person name="Canovas D."/>
            <person name="Cerqueira G.C."/>
            <person name="Chen F."/>
            <person name="Chen W."/>
            <person name="Choi C."/>
            <person name="Clum A."/>
            <person name="Dos Santos R.A."/>
            <person name="Damasio A.R."/>
            <person name="Diallinas G."/>
            <person name="Emri T."/>
            <person name="Fekete E."/>
            <person name="Flipphi M."/>
            <person name="Freyberg S."/>
            <person name="Gallo A."/>
            <person name="Gournas C."/>
            <person name="Habgood R."/>
            <person name="Hainaut M."/>
            <person name="Harispe M.L."/>
            <person name="Henrissat B."/>
            <person name="Hilden K.S."/>
            <person name="Hope R."/>
            <person name="Hossain A."/>
            <person name="Karabika E."/>
            <person name="Karaffa L."/>
            <person name="Karanyi Z."/>
            <person name="Krasevec N."/>
            <person name="Kuo A."/>
            <person name="Kusch H."/>
            <person name="LaButti K."/>
            <person name="Lagendijk E.L."/>
            <person name="Lapidus A."/>
            <person name="Levasseur A."/>
            <person name="Lindquist E."/>
            <person name="Lipzen A."/>
            <person name="Logrieco A.F."/>
            <person name="MacCabe A."/>
            <person name="Maekelae M.R."/>
            <person name="Malavazi I."/>
            <person name="Melin P."/>
            <person name="Meyer V."/>
            <person name="Mielnichuk N."/>
            <person name="Miskei M."/>
            <person name="Molnar A.P."/>
            <person name="Mule G."/>
            <person name="Ngan C.Y."/>
            <person name="Orejas M."/>
            <person name="Orosz E."/>
            <person name="Ouedraogo J.P."/>
            <person name="Overkamp K.M."/>
            <person name="Park H.-S."/>
            <person name="Perrone G."/>
            <person name="Piumi F."/>
            <person name="Punt P.J."/>
            <person name="Ram A.F."/>
            <person name="Ramon A."/>
            <person name="Rauscher S."/>
            <person name="Record E."/>
            <person name="Riano-Pachon D.M."/>
            <person name="Robert V."/>
            <person name="Roehrig J."/>
            <person name="Ruller R."/>
            <person name="Salamov A."/>
            <person name="Salih N.S."/>
            <person name="Samson R.A."/>
            <person name="Sandor E."/>
            <person name="Sanguinetti M."/>
            <person name="Schuetze T."/>
            <person name="Sepcic K."/>
            <person name="Shelest E."/>
            <person name="Sherlock G."/>
            <person name="Sophianopoulou V."/>
            <person name="Squina F.M."/>
            <person name="Sun H."/>
            <person name="Susca A."/>
            <person name="Todd R.B."/>
            <person name="Tsang A."/>
            <person name="Unkles S.E."/>
            <person name="van de Wiele N."/>
            <person name="van Rossen-Uffink D."/>
            <person name="Oliveira J.V."/>
            <person name="Vesth T.C."/>
            <person name="Visser J."/>
            <person name="Yu J.-H."/>
            <person name="Zhou M."/>
            <person name="Andersen M.R."/>
            <person name="Archer D.B."/>
            <person name="Baker S.E."/>
            <person name="Benoit I."/>
            <person name="Brakhage A.A."/>
            <person name="Braus G.H."/>
            <person name="Fischer R."/>
            <person name="Frisvad J.C."/>
            <person name="Goldman G.H."/>
            <person name="Houbraken J."/>
            <person name="Oakley B."/>
            <person name="Pocsi I."/>
            <person name="Scazzocchio C."/>
            <person name="Seiboth B."/>
            <person name="vanKuyk P.A."/>
            <person name="Wortman J."/>
            <person name="Dyer P.S."/>
            <person name="Grigoriev I.V."/>
        </authorList>
    </citation>
    <scope>NUCLEOTIDE SEQUENCE [LARGE SCALE GENOMIC DNA]</scope>
    <source>
        <strain evidence="5">CBS 506.65</strain>
    </source>
</reference>
<feature type="domain" description="Glutaminase A N-terminal" evidence="3">
    <location>
        <begin position="106"/>
        <end position="338"/>
    </location>
</feature>
<feature type="chain" id="PRO_5012589454" description="Glutaminase GtaA" evidence="1">
    <location>
        <begin position="21"/>
        <end position="694"/>
    </location>
</feature>
<dbReference type="GO" id="GO:0005975">
    <property type="term" value="P:carbohydrate metabolic process"/>
    <property type="evidence" value="ECO:0007669"/>
    <property type="project" value="InterPro"/>
</dbReference>
<keyword evidence="1" id="KW-0732">Signal</keyword>
<dbReference type="OrthoDB" id="431715at2759"/>
<dbReference type="VEuPathDB" id="FungiDB:ASPZODRAFT_18402"/>
<dbReference type="PROSITE" id="PS51257">
    <property type="entry name" value="PROKAR_LIPOPROTEIN"/>
    <property type="match status" value="1"/>
</dbReference>
<feature type="signal peptide" evidence="1">
    <location>
        <begin position="1"/>
        <end position="20"/>
    </location>
</feature>
<keyword evidence="5" id="KW-1185">Reference proteome</keyword>
<evidence type="ECO:0000313" key="5">
    <source>
        <dbReference type="Proteomes" id="UP000184188"/>
    </source>
</evidence>
<proteinExistence type="predicted"/>
<evidence type="ECO:0000259" key="3">
    <source>
        <dbReference type="Pfam" id="PF17168"/>
    </source>
</evidence>
<dbReference type="PANTHER" id="PTHR31987:SF1">
    <property type="entry name" value="GLUTAMINASE A"/>
    <property type="match status" value="1"/>
</dbReference>
<dbReference type="SUPFAM" id="SSF48208">
    <property type="entry name" value="Six-hairpin glycosidases"/>
    <property type="match status" value="1"/>
</dbReference>
<dbReference type="InterPro" id="IPR052743">
    <property type="entry name" value="Glutaminase_GtaA"/>
</dbReference>
<sequence>MKLGSFSILVAAWIVSCVRASTTSTFSPARPPAIPLAVRSPYLSTWLDVGSDGGDGGYLAGEWPDFWSNQITGWAGMIRVDGQVYTWMGLPGTTTVTQLAFEYTSTRSVFIMNVGGMVQMNITFLSPITPDDMKRQSLVFSYLHVDVVSTDGNEHDVQLYADISAEWVSGDRTAVAQWDYGVTDDGVAYHRVYRQTQLLFSENTDQGEWGYWYWATDNRAGLTYQSGRDVDVRGSFSSNGLLGNSKDTKYRAISNDWPVFGFANDLGSVNSTTASALFSIGLTQDKAVQYERTSGVVSLPSLWTSYFSTELDALEFFHNDYSHAATLSTDFDSRVETDSLAAGGQDYLTITSLSARQALGATQLCGTQDEYYLFMKEISSDGNVNTVDVIFPAHPFFLYANPEFLKLLLDPLFEIQESGLYPNTWSMHDIGSRYPNATGHNNGDDEPMPLEECGDMLIMTLAYALKAQDTNFLKQHYTLLKQWTSYLVADALYPSNQISTDDFAGSLANQTNLALKGMIGIEAMAVIANLTGHTADAKNFTNIAHNYIAQWQVLGVAHDANPPHSTLAYGANDTHGLLYNLYADAELGLDLVPQSVYEMQSNFYQTVQLTYGVPLDTRHNYTKGDWEMFTAAVASKSTQQMFIHDLAVWIDQTPTNRAMTDLYNTVGGNYPEVTFVARPVVGGSFALLLLQEGL</sequence>
<dbReference type="PANTHER" id="PTHR31987">
    <property type="entry name" value="GLUTAMINASE A-RELATED"/>
    <property type="match status" value="1"/>
</dbReference>
<gene>
    <name evidence="4" type="ORF">ASPZODRAFT_18402</name>
</gene>
<dbReference type="EMBL" id="KV878348">
    <property type="protein sequence ID" value="OJJ44210.1"/>
    <property type="molecule type" value="Genomic_DNA"/>
</dbReference>
<dbReference type="Proteomes" id="UP000184188">
    <property type="component" value="Unassembled WGS sequence"/>
</dbReference>
<evidence type="ECO:0000313" key="4">
    <source>
        <dbReference type="EMBL" id="OJJ44210.1"/>
    </source>
</evidence>
<dbReference type="GeneID" id="34613676"/>
<evidence type="ECO:0000256" key="1">
    <source>
        <dbReference type="SAM" id="SignalP"/>
    </source>
</evidence>
<feature type="domain" description="Glutaminase A central" evidence="2">
    <location>
        <begin position="344"/>
        <end position="688"/>
    </location>
</feature>
<organism evidence="4 5">
    <name type="scientific">Penicilliopsis zonata CBS 506.65</name>
    <dbReference type="NCBI Taxonomy" id="1073090"/>
    <lineage>
        <taxon>Eukaryota</taxon>
        <taxon>Fungi</taxon>
        <taxon>Dikarya</taxon>
        <taxon>Ascomycota</taxon>
        <taxon>Pezizomycotina</taxon>
        <taxon>Eurotiomycetes</taxon>
        <taxon>Eurotiomycetidae</taxon>
        <taxon>Eurotiales</taxon>
        <taxon>Aspergillaceae</taxon>
        <taxon>Penicilliopsis</taxon>
    </lineage>
</organism>
<evidence type="ECO:0008006" key="6">
    <source>
        <dbReference type="Google" id="ProtNLM"/>
    </source>
</evidence>
<dbReference type="InterPro" id="IPR008928">
    <property type="entry name" value="6-hairpin_glycosidase_sf"/>
</dbReference>
<accession>A0A1L9SAJ8</accession>
<protein>
    <recommendedName>
        <fullName evidence="6">Glutaminase GtaA</fullName>
    </recommendedName>
</protein>
<name>A0A1L9SAJ8_9EURO</name>
<dbReference type="STRING" id="1073090.A0A1L9SAJ8"/>